<evidence type="ECO:0000313" key="9">
    <source>
        <dbReference type="EMBL" id="JAS65302.1"/>
    </source>
</evidence>
<protein>
    <recommendedName>
        <fullName evidence="8">Peptidase S1 domain-containing protein</fullName>
    </recommendedName>
</protein>
<keyword evidence="3" id="KW-0378">Hydrolase</keyword>
<keyword evidence="4" id="KW-0106">Calcium</keyword>
<dbReference type="GO" id="GO:0006508">
    <property type="term" value="P:proteolysis"/>
    <property type="evidence" value="ECO:0007669"/>
    <property type="project" value="UniProtKB-KW"/>
</dbReference>
<dbReference type="Pfam" id="PF00089">
    <property type="entry name" value="Trypsin"/>
    <property type="match status" value="1"/>
</dbReference>
<dbReference type="SUPFAM" id="SSF50494">
    <property type="entry name" value="Trypsin-like serine proteases"/>
    <property type="match status" value="1"/>
</dbReference>
<keyword evidence="1" id="KW-0645">Protease</keyword>
<dbReference type="InterPro" id="IPR043504">
    <property type="entry name" value="Peptidase_S1_PA_chymotrypsin"/>
</dbReference>
<dbReference type="InterPro" id="IPR033116">
    <property type="entry name" value="TRYPSIN_SER"/>
</dbReference>
<dbReference type="PROSITE" id="PS50240">
    <property type="entry name" value="TRYPSIN_DOM"/>
    <property type="match status" value="1"/>
</dbReference>
<dbReference type="FunFam" id="2.40.10.10:FF:000078">
    <property type="entry name" value="Serine protease H137"/>
    <property type="match status" value="1"/>
</dbReference>
<evidence type="ECO:0000256" key="3">
    <source>
        <dbReference type="ARBA" id="ARBA00022801"/>
    </source>
</evidence>
<evidence type="ECO:0000259" key="8">
    <source>
        <dbReference type="PROSITE" id="PS50240"/>
    </source>
</evidence>
<gene>
    <name evidence="9" type="ORF">g.5126</name>
</gene>
<dbReference type="GO" id="GO:0004252">
    <property type="term" value="F:serine-type endopeptidase activity"/>
    <property type="evidence" value="ECO:0007669"/>
    <property type="project" value="InterPro"/>
</dbReference>
<feature type="domain" description="Peptidase S1" evidence="8">
    <location>
        <begin position="1"/>
        <end position="123"/>
    </location>
</feature>
<dbReference type="PROSITE" id="PS00135">
    <property type="entry name" value="TRYPSIN_SER"/>
    <property type="match status" value="1"/>
</dbReference>
<sequence>SSRDVSLNIAGWGISKQHKEGRVESPSVLQTATVPVVSGSACQNMYGYAMDNGKICAGAVDGVDSCMGDSGGPLMGEFTVDGPLTKYFLVGVVSYGPNACGTRRPGVYVNVPSYTEWILENLKP</sequence>
<evidence type="ECO:0000256" key="1">
    <source>
        <dbReference type="ARBA" id="ARBA00022670"/>
    </source>
</evidence>
<dbReference type="EMBL" id="GECZ01004467">
    <property type="protein sequence ID" value="JAS65302.1"/>
    <property type="molecule type" value="Transcribed_RNA"/>
</dbReference>
<reference evidence="9" key="1">
    <citation type="submission" date="2015-11" db="EMBL/GenBank/DDBJ databases">
        <title>De novo transcriptome assembly of four potential Pierce s Disease insect vectors from Arizona vineyards.</title>
        <authorList>
            <person name="Tassone E.E."/>
        </authorList>
    </citation>
    <scope>NUCLEOTIDE SEQUENCE</scope>
</reference>
<dbReference type="SMART" id="SM00020">
    <property type="entry name" value="Tryp_SPc"/>
    <property type="match status" value="1"/>
</dbReference>
<evidence type="ECO:0000256" key="6">
    <source>
        <dbReference type="ARBA" id="ARBA00023157"/>
    </source>
</evidence>
<feature type="non-terminal residue" evidence="9">
    <location>
        <position position="1"/>
    </location>
</feature>
<evidence type="ECO:0000256" key="4">
    <source>
        <dbReference type="ARBA" id="ARBA00022837"/>
    </source>
</evidence>
<organism evidence="9">
    <name type="scientific">Cuerna arida</name>
    <dbReference type="NCBI Taxonomy" id="1464854"/>
    <lineage>
        <taxon>Eukaryota</taxon>
        <taxon>Metazoa</taxon>
        <taxon>Ecdysozoa</taxon>
        <taxon>Arthropoda</taxon>
        <taxon>Hexapoda</taxon>
        <taxon>Insecta</taxon>
        <taxon>Pterygota</taxon>
        <taxon>Neoptera</taxon>
        <taxon>Paraneoptera</taxon>
        <taxon>Hemiptera</taxon>
        <taxon>Auchenorrhyncha</taxon>
        <taxon>Membracoidea</taxon>
        <taxon>Cicadellidae</taxon>
        <taxon>Cicadellinae</taxon>
        <taxon>Proconiini</taxon>
        <taxon>Cuerna</taxon>
    </lineage>
</organism>
<keyword evidence="6" id="KW-1015">Disulfide bond</keyword>
<name>A0A1B6GSA8_9HEMI</name>
<dbReference type="InterPro" id="IPR001254">
    <property type="entry name" value="Trypsin_dom"/>
</dbReference>
<keyword evidence="5" id="KW-0865">Zymogen</keyword>
<dbReference type="InterPro" id="IPR051487">
    <property type="entry name" value="Ser/Thr_Proteases_Immune/Dev"/>
</dbReference>
<proteinExistence type="inferred from homology"/>
<comment type="similarity">
    <text evidence="7">Belongs to the peptidase S1 family. CLIP subfamily.</text>
</comment>
<keyword evidence="2" id="KW-0479">Metal-binding</keyword>
<dbReference type="AlphaFoldDB" id="A0A1B6GSA8"/>
<dbReference type="InterPro" id="IPR009003">
    <property type="entry name" value="Peptidase_S1_PA"/>
</dbReference>
<dbReference type="PANTHER" id="PTHR24256">
    <property type="entry name" value="TRYPTASE-RELATED"/>
    <property type="match status" value="1"/>
</dbReference>
<dbReference type="Gene3D" id="2.40.10.10">
    <property type="entry name" value="Trypsin-like serine proteases"/>
    <property type="match status" value="1"/>
</dbReference>
<dbReference type="GO" id="GO:0046872">
    <property type="term" value="F:metal ion binding"/>
    <property type="evidence" value="ECO:0007669"/>
    <property type="project" value="UniProtKB-KW"/>
</dbReference>
<evidence type="ECO:0000256" key="7">
    <source>
        <dbReference type="ARBA" id="ARBA00024195"/>
    </source>
</evidence>
<evidence type="ECO:0000256" key="2">
    <source>
        <dbReference type="ARBA" id="ARBA00022723"/>
    </source>
</evidence>
<evidence type="ECO:0000256" key="5">
    <source>
        <dbReference type="ARBA" id="ARBA00023145"/>
    </source>
</evidence>
<accession>A0A1B6GSA8</accession>